<feature type="domain" description="CCHC-type" evidence="12">
    <location>
        <begin position="132"/>
        <end position="147"/>
    </location>
</feature>
<gene>
    <name evidence="13" type="primary">Zcchc8</name>
    <name evidence="13" type="ORF">ALOBEC_R03254</name>
</gene>
<reference evidence="13 14" key="1">
    <citation type="submission" date="2020-02" db="EMBL/GenBank/DDBJ databases">
        <title>Bird 10,000 Genomes (B10K) Project - Family phase.</title>
        <authorList>
            <person name="Zhang G."/>
        </authorList>
    </citation>
    <scope>NUCLEOTIDE SEQUENCE [LARGE SCALE GENOMIC DNA]</scope>
    <source>
        <strain evidence="13">B10K-DU-006-06</strain>
    </source>
</reference>
<comment type="caution">
    <text evidence="13">The sequence shown here is derived from an EMBL/GenBank/DDBJ whole genome shotgun (WGS) entry which is preliminary data.</text>
</comment>
<feature type="compositionally biased region" description="Polar residues" evidence="11">
    <location>
        <begin position="499"/>
        <end position="511"/>
    </location>
</feature>
<evidence type="ECO:0000256" key="4">
    <source>
        <dbReference type="ARBA" id="ARBA00022723"/>
    </source>
</evidence>
<evidence type="ECO:0000313" key="13">
    <source>
        <dbReference type="EMBL" id="NXW84951.1"/>
    </source>
</evidence>
<evidence type="ECO:0000256" key="1">
    <source>
        <dbReference type="ARBA" id="ARBA00004642"/>
    </source>
</evidence>
<feature type="compositionally biased region" description="Low complexity" evidence="11">
    <location>
        <begin position="352"/>
        <end position="362"/>
    </location>
</feature>
<evidence type="ECO:0000256" key="2">
    <source>
        <dbReference type="ARBA" id="ARBA00007497"/>
    </source>
</evidence>
<evidence type="ECO:0000256" key="8">
    <source>
        <dbReference type="ARBA" id="ARBA00032546"/>
    </source>
</evidence>
<dbReference type="PANTHER" id="PTHR13316:SF0">
    <property type="entry name" value="ZINC FINGER CCHC DOMAIN-CONTAINING PROTEIN 8"/>
    <property type="match status" value="1"/>
</dbReference>
<feature type="region of interest" description="Disordered" evidence="11">
    <location>
        <begin position="443"/>
        <end position="477"/>
    </location>
</feature>
<dbReference type="InterPro" id="IPR036875">
    <property type="entry name" value="Znf_CCHC_sf"/>
</dbReference>
<dbReference type="GO" id="GO:0071013">
    <property type="term" value="C:catalytic step 2 spliceosome"/>
    <property type="evidence" value="ECO:0007669"/>
    <property type="project" value="TreeGrafter"/>
</dbReference>
<dbReference type="Proteomes" id="UP000541332">
    <property type="component" value="Unassembled WGS sequence"/>
</dbReference>
<proteinExistence type="inferred from homology"/>
<feature type="compositionally biased region" description="Pro residues" evidence="11">
    <location>
        <begin position="363"/>
        <end position="397"/>
    </location>
</feature>
<comment type="function">
    <text evidence="9">Scaffolding subunit of the trimeric nuclear exosome targeting (NEXT) complex that is involved in the surveillance and turnover of aberrant transcripts and non-coding RNAs. NEXT functions as an RNA exosome cofactor that directs a subset of non-coding short-lived RNAs for exosomal degradation. May be involved in pre-mRNA splicing. It is required for 3'-end maturation of telomerase RNA component (TERC), TERC 3'-end targeting to the nuclear RNA exosome, and for telomerase function.</text>
</comment>
<keyword evidence="6" id="KW-0862">Zinc</keyword>
<evidence type="ECO:0000256" key="7">
    <source>
        <dbReference type="ARBA" id="ARBA00023242"/>
    </source>
</evidence>
<dbReference type="GO" id="GO:0003723">
    <property type="term" value="F:RNA binding"/>
    <property type="evidence" value="ECO:0007669"/>
    <property type="project" value="TreeGrafter"/>
</dbReference>
<protein>
    <recommendedName>
        <fullName evidence="3">Zinc finger CCHC domain-containing protein 8</fullName>
    </recommendedName>
    <alternativeName>
        <fullName evidence="8">TRAMP-like complex RNA-binding factor ZCCHC8</fullName>
    </alternativeName>
</protein>
<keyword evidence="14" id="KW-1185">Reference proteome</keyword>
<evidence type="ECO:0000256" key="6">
    <source>
        <dbReference type="ARBA" id="ARBA00022833"/>
    </source>
</evidence>
<evidence type="ECO:0000256" key="9">
    <source>
        <dbReference type="ARBA" id="ARBA00045870"/>
    </source>
</evidence>
<dbReference type="PROSITE" id="PS50158">
    <property type="entry name" value="ZF_CCHC"/>
    <property type="match status" value="1"/>
</dbReference>
<dbReference type="GO" id="GO:0008270">
    <property type="term" value="F:zinc ion binding"/>
    <property type="evidence" value="ECO:0007669"/>
    <property type="project" value="UniProtKB-KW"/>
</dbReference>
<feature type="non-terminal residue" evidence="13">
    <location>
        <position position="1"/>
    </location>
</feature>
<keyword evidence="4" id="KW-0479">Metal-binding</keyword>
<dbReference type="InterPro" id="IPR006568">
    <property type="entry name" value="PSP_pro-rich"/>
</dbReference>
<evidence type="ECO:0000313" key="14">
    <source>
        <dbReference type="Proteomes" id="UP000541332"/>
    </source>
</evidence>
<evidence type="ECO:0000256" key="3">
    <source>
        <dbReference type="ARBA" id="ARBA00022379"/>
    </source>
</evidence>
<sequence>LYTSSLCYRRYHQEIEDFVFNLVQKYEEQKRCEEETTHINVKPQPSSVLLEEDYKTPSSNSVKKIKEAFSVVGSVLYFTNFCLDKLGQPILNENPQLTEGWEIPKYQQVFSQILSLDGQEIQVKPKRPKPHCFNCGSEDHQMKDCPKPRNAARISEKRKEFMEACGEASNQNFQQRYHVEEVEERFGKFKPGVISGELQDALGVTNKSLPPFIYRMRQLGYPPGWLKEAEMEHSGLALYDGKDDGGTEDEGSHQAKRITYDVSKLINYPGFNISTPSGIPDEWQIFGSIPMQPSQQKDVFASYLSNFHAPIPKSSNKRAASQSSSRHSKRPKEENMEVPAADMDLDSDLEASQRSQSSFQFQPPLPPGCPSMSTPPPLPQETPPPTPSSAPTHPPLPRTAAPSNPSRDIPQPKIVDSIMDEDTLTLEELEEQQRLIWAALEQAESTNSDSDIPVDTPLTGNSVTSSPSRNEVDLVAEERSSDKVITVETGFSNINEQIPENEHSITSSNPGDNLLHLKENPDNTDSEGLLDNTMPAPDHEVNDGENTGGDKVVTRIESSAKNSSLVPDMSKFAVGITPFEFENMAESTGVYLRIRSVLKNSPRNQQK</sequence>
<evidence type="ECO:0000259" key="12">
    <source>
        <dbReference type="PROSITE" id="PS50158"/>
    </source>
</evidence>
<dbReference type="SUPFAM" id="SSF57756">
    <property type="entry name" value="Retrovirus zinc finger-like domains"/>
    <property type="match status" value="1"/>
</dbReference>
<accession>A0A7L4FG16</accession>
<feature type="region of interest" description="Disordered" evidence="11">
    <location>
        <begin position="311"/>
        <end position="415"/>
    </location>
</feature>
<dbReference type="PANTHER" id="PTHR13316">
    <property type="entry name" value="ZINC FINGER, CCHC DOMAIN CONTAINING 8"/>
    <property type="match status" value="1"/>
</dbReference>
<feature type="compositionally biased region" description="Low complexity" evidence="11">
    <location>
        <begin position="313"/>
        <end position="325"/>
    </location>
</feature>
<feature type="compositionally biased region" description="Polar residues" evidence="11">
    <location>
        <begin position="458"/>
        <end position="469"/>
    </location>
</feature>
<dbReference type="AlphaFoldDB" id="A0A7L4FG16"/>
<dbReference type="Pfam" id="PF00098">
    <property type="entry name" value="zf-CCHC"/>
    <property type="match status" value="1"/>
</dbReference>
<organism evidence="13 14">
    <name type="scientific">Pampusana beccarii</name>
    <name type="common">Western bronze ground-dove</name>
    <dbReference type="NCBI Taxonomy" id="2953425"/>
    <lineage>
        <taxon>Eukaryota</taxon>
        <taxon>Metazoa</taxon>
        <taxon>Chordata</taxon>
        <taxon>Craniata</taxon>
        <taxon>Vertebrata</taxon>
        <taxon>Euteleostomi</taxon>
        <taxon>Archelosauria</taxon>
        <taxon>Archosauria</taxon>
        <taxon>Dinosauria</taxon>
        <taxon>Saurischia</taxon>
        <taxon>Theropoda</taxon>
        <taxon>Coelurosauria</taxon>
        <taxon>Aves</taxon>
        <taxon>Neognathae</taxon>
        <taxon>Neoaves</taxon>
        <taxon>Columbimorphae</taxon>
        <taxon>Columbiformes</taxon>
        <taxon>Columbidae</taxon>
        <taxon>Pampusana</taxon>
    </lineage>
</organism>
<comment type="similarity">
    <text evidence="2">Belongs to the ZCCHC8 family.</text>
</comment>
<evidence type="ECO:0000256" key="10">
    <source>
        <dbReference type="PROSITE-ProRule" id="PRU00047"/>
    </source>
</evidence>
<dbReference type="Pfam" id="PF04046">
    <property type="entry name" value="PSP"/>
    <property type="match status" value="1"/>
</dbReference>
<dbReference type="OrthoDB" id="8026949at2759"/>
<dbReference type="EMBL" id="VWYH01002951">
    <property type="protein sequence ID" value="NXW84951.1"/>
    <property type="molecule type" value="Genomic_DNA"/>
</dbReference>
<keyword evidence="5 10" id="KW-0863">Zinc-finger</keyword>
<feature type="non-terminal residue" evidence="13">
    <location>
        <position position="607"/>
    </location>
</feature>
<evidence type="ECO:0000256" key="5">
    <source>
        <dbReference type="ARBA" id="ARBA00022771"/>
    </source>
</evidence>
<evidence type="ECO:0000256" key="11">
    <source>
        <dbReference type="SAM" id="MobiDB-lite"/>
    </source>
</evidence>
<dbReference type="InterPro" id="IPR052115">
    <property type="entry name" value="NEXT_complex_subunit_ZCCHC8"/>
</dbReference>
<dbReference type="GO" id="GO:0005654">
    <property type="term" value="C:nucleoplasm"/>
    <property type="evidence" value="ECO:0007669"/>
    <property type="project" value="UniProtKB-SubCell"/>
</dbReference>
<comment type="subcellular location">
    <subcellularLocation>
        <location evidence="1">Nucleus</location>
        <location evidence="1">Nucleoplasm</location>
    </subcellularLocation>
</comment>
<name>A0A7L4FG16_9COLU</name>
<dbReference type="SMART" id="SM00343">
    <property type="entry name" value="ZnF_C2HC"/>
    <property type="match status" value="1"/>
</dbReference>
<feature type="region of interest" description="Disordered" evidence="11">
    <location>
        <begin position="499"/>
        <end position="551"/>
    </location>
</feature>
<dbReference type="InterPro" id="IPR001878">
    <property type="entry name" value="Znf_CCHC"/>
</dbReference>
<dbReference type="SMART" id="SM00581">
    <property type="entry name" value="PSP"/>
    <property type="match status" value="1"/>
</dbReference>
<keyword evidence="7" id="KW-0539">Nucleus</keyword>
<dbReference type="Gene3D" id="4.10.60.10">
    <property type="entry name" value="Zinc finger, CCHC-type"/>
    <property type="match status" value="1"/>
</dbReference>